<reference evidence="7 8" key="1">
    <citation type="submission" date="2018-05" db="EMBL/GenBank/DDBJ databases">
        <title>Genomic analysis of Gracilibacillus dipsosauri DD1 reveals novel features of a salt-tolerant amylase.</title>
        <authorList>
            <person name="Deutch C.E."/>
            <person name="Yang S."/>
        </authorList>
    </citation>
    <scope>NUCLEOTIDE SEQUENCE [LARGE SCALE GENOMIC DNA]</scope>
    <source>
        <strain evidence="7 8">DD1</strain>
    </source>
</reference>
<dbReference type="OrthoDB" id="9805316at2"/>
<dbReference type="RefSeq" id="WP_109985640.1">
    <property type="nucleotide sequence ID" value="NZ_QGTD01000020.1"/>
</dbReference>
<evidence type="ECO:0000313" key="8">
    <source>
        <dbReference type="Proteomes" id="UP000245624"/>
    </source>
</evidence>
<dbReference type="InterPro" id="IPR000092">
    <property type="entry name" value="Polyprenyl_synt"/>
</dbReference>
<keyword evidence="6" id="KW-0414">Isoprene biosynthesis</keyword>
<dbReference type="SUPFAM" id="SSF48576">
    <property type="entry name" value="Terpenoid synthases"/>
    <property type="match status" value="1"/>
</dbReference>
<dbReference type="CDD" id="cd00685">
    <property type="entry name" value="Trans_IPPS_HT"/>
    <property type="match status" value="1"/>
</dbReference>
<dbReference type="Pfam" id="PF00348">
    <property type="entry name" value="polyprenyl_synt"/>
    <property type="match status" value="1"/>
</dbReference>
<evidence type="ECO:0000256" key="5">
    <source>
        <dbReference type="ARBA" id="ARBA00022842"/>
    </source>
</evidence>
<keyword evidence="3 7" id="KW-0808">Transferase</keyword>
<evidence type="ECO:0000256" key="6">
    <source>
        <dbReference type="ARBA" id="ARBA00023229"/>
    </source>
</evidence>
<dbReference type="PROSITE" id="PS00723">
    <property type="entry name" value="POLYPRENYL_SYNTHASE_1"/>
    <property type="match status" value="1"/>
</dbReference>
<dbReference type="Gene3D" id="1.10.600.10">
    <property type="entry name" value="Farnesyl Diphosphate Synthase"/>
    <property type="match status" value="1"/>
</dbReference>
<accession>A0A317KW64</accession>
<dbReference type="SFLD" id="SFLDS00005">
    <property type="entry name" value="Isoprenoid_Synthase_Type_I"/>
    <property type="match status" value="1"/>
</dbReference>
<dbReference type="PANTHER" id="PTHR43281">
    <property type="entry name" value="FARNESYL DIPHOSPHATE SYNTHASE"/>
    <property type="match status" value="1"/>
</dbReference>
<evidence type="ECO:0000256" key="4">
    <source>
        <dbReference type="ARBA" id="ARBA00022723"/>
    </source>
</evidence>
<dbReference type="EMBL" id="QGTD01000020">
    <property type="protein sequence ID" value="PWU66940.1"/>
    <property type="molecule type" value="Genomic_DNA"/>
</dbReference>
<name>A0A317KW64_9BACI</name>
<dbReference type="InterPro" id="IPR008949">
    <property type="entry name" value="Isoprenoid_synthase_dom_sf"/>
</dbReference>
<keyword evidence="8" id="KW-1185">Reference proteome</keyword>
<comment type="caution">
    <text evidence="7">The sequence shown here is derived from an EMBL/GenBank/DDBJ whole genome shotgun (WGS) entry which is preliminary data.</text>
</comment>
<dbReference type="AlphaFoldDB" id="A0A317KW64"/>
<protein>
    <submittedName>
        <fullName evidence="7">Geranyl transferase</fullName>
    </submittedName>
</protein>
<proteinExistence type="inferred from homology"/>
<evidence type="ECO:0000313" key="7">
    <source>
        <dbReference type="EMBL" id="PWU66940.1"/>
    </source>
</evidence>
<dbReference type="Proteomes" id="UP000245624">
    <property type="component" value="Unassembled WGS sequence"/>
</dbReference>
<keyword evidence="5" id="KW-0460">Magnesium</keyword>
<dbReference type="InterPro" id="IPR033749">
    <property type="entry name" value="Polyprenyl_synt_CS"/>
</dbReference>
<dbReference type="GO" id="GO:0004659">
    <property type="term" value="F:prenyltransferase activity"/>
    <property type="evidence" value="ECO:0007669"/>
    <property type="project" value="InterPro"/>
</dbReference>
<dbReference type="PANTHER" id="PTHR43281:SF1">
    <property type="entry name" value="FARNESYL DIPHOSPHATE SYNTHASE"/>
    <property type="match status" value="1"/>
</dbReference>
<gene>
    <name evidence="7" type="ORF">DLJ74_18945</name>
</gene>
<dbReference type="GO" id="GO:0008299">
    <property type="term" value="P:isoprenoid biosynthetic process"/>
    <property type="evidence" value="ECO:0007669"/>
    <property type="project" value="UniProtKB-KW"/>
</dbReference>
<comment type="cofactor">
    <cofactor evidence="1">
        <name>Mg(2+)</name>
        <dbReference type="ChEBI" id="CHEBI:18420"/>
    </cofactor>
</comment>
<sequence>MDIQHYKDSWIQPKVEKAKEYFNQLFEDVREQSFVNTLTTDLEAWKQSHIRPSLLRKSRKDTNYQPYLKWLKYTGKLDEYLDRSISYIYMRDLGYSLADHGIQAKINRATNFVKNYVIDTSNHEPFRLSTLYRWAQKEGIESTFFWLIQKLKLVSKQLPEAMDKENAQRKLLKIIAGVLLQELDQLDEQSSADLRRNRLDQAVRLGYSYGLTYPFIDDLLDANILSKKEEEQFSSWIRTTLAKEKVAELKNWEGENGDLVRFVYKELKEAFEYIRMIQANLDEHHFFELSYLFFHAQELDRDKDIDHPNYTNDELYLPIILKSACSRMIVRSLIGMKDNETNQQRMFFYGIYNQLADDLADINQDQKSGAVSSYTYYLKYYQQRSDLVNPFELYWTVIYHLIHRVYDSDQKTCEIILNRAINGLKRLKIRMGEKAYTELMKILTQRMPEFNRFIQHLVQKADNVDFFDKLLRDHFVQNLRNQKQAKTDFFQTIKDIRNQINQLLPIKEGNGARESISHAANYSIEGAGKRLRPIVTWLMGVQVYHFQPSSIIPLIRSLEYMHTASLIFDDLPSQDNASYRRGRETLHEKYNTAIAELTGLFLTQKAYEEQASLNSFDPSTVLQLIQYSAQKTAEMCRGQAIDLAAKGKELTIEELNDMCFYKTGIGFEASLVMPSILAKASEEERSSLKKIAYHAGIAFQIKDDLLDVEGDLQLLGKPVGNDQQNNSSTFVTILGMDGAKKEMWNHYCEAVETIDRLPYETNFLRQLLDFFVNREY</sequence>
<evidence type="ECO:0000256" key="2">
    <source>
        <dbReference type="ARBA" id="ARBA00006706"/>
    </source>
</evidence>
<comment type="similarity">
    <text evidence="2">Belongs to the FPP/GGPP synthase family.</text>
</comment>
<keyword evidence="4" id="KW-0479">Metal-binding</keyword>
<evidence type="ECO:0000256" key="1">
    <source>
        <dbReference type="ARBA" id="ARBA00001946"/>
    </source>
</evidence>
<organism evidence="7 8">
    <name type="scientific">Gracilibacillus dipsosauri</name>
    <dbReference type="NCBI Taxonomy" id="178340"/>
    <lineage>
        <taxon>Bacteria</taxon>
        <taxon>Bacillati</taxon>
        <taxon>Bacillota</taxon>
        <taxon>Bacilli</taxon>
        <taxon>Bacillales</taxon>
        <taxon>Bacillaceae</taxon>
        <taxon>Gracilibacillus</taxon>
    </lineage>
</organism>
<evidence type="ECO:0000256" key="3">
    <source>
        <dbReference type="ARBA" id="ARBA00022679"/>
    </source>
</evidence>
<dbReference type="GO" id="GO:0046872">
    <property type="term" value="F:metal ion binding"/>
    <property type="evidence" value="ECO:0007669"/>
    <property type="project" value="UniProtKB-KW"/>
</dbReference>